<gene>
    <name evidence="4" type="ordered locus">YpsIP31758_B0034</name>
</gene>
<organism evidence="4 5">
    <name type="scientific">Yersinia pseudotuberculosis serotype O:1b (strain IP 31758)</name>
    <dbReference type="NCBI Taxonomy" id="349747"/>
    <lineage>
        <taxon>Bacteria</taxon>
        <taxon>Pseudomonadati</taxon>
        <taxon>Pseudomonadota</taxon>
        <taxon>Gammaproteobacteria</taxon>
        <taxon>Enterobacterales</taxon>
        <taxon>Yersiniaceae</taxon>
        <taxon>Yersinia</taxon>
    </lineage>
</organism>
<dbReference type="InterPro" id="IPR041459">
    <property type="entry name" value="MPTase-PolyVal"/>
</dbReference>
<dbReference type="InterPro" id="IPR013610">
    <property type="entry name" value="ArdC_N"/>
</dbReference>
<name>A0A0U1QTD8_YERP3</name>
<evidence type="ECO:0000256" key="1">
    <source>
        <dbReference type="SAM" id="MobiDB-lite"/>
    </source>
</evidence>
<keyword evidence="4" id="KW-0614">Plasmid</keyword>
<dbReference type="GO" id="GO:0003697">
    <property type="term" value="F:single-stranded DNA binding"/>
    <property type="evidence" value="ECO:0007669"/>
    <property type="project" value="InterPro"/>
</dbReference>
<dbReference type="EMBL" id="CP000719">
    <property type="protein sequence ID" value="ABS45647.1"/>
    <property type="molecule type" value="Genomic_DNA"/>
</dbReference>
<dbReference type="KEGG" id="ypi:YpsIP31758_B0034"/>
<evidence type="ECO:0000313" key="4">
    <source>
        <dbReference type="EMBL" id="ABS45647.1"/>
    </source>
</evidence>
<dbReference type="RefSeq" id="WP_011988491.1">
    <property type="nucleotide sequence ID" value="NC_009705.1"/>
</dbReference>
<feature type="region of interest" description="Disordered" evidence="1">
    <location>
        <begin position="630"/>
        <end position="682"/>
    </location>
</feature>
<protein>
    <submittedName>
        <fullName evidence="4">Putative DNA replication primase</fullName>
    </submittedName>
</protein>
<dbReference type="Pfam" id="PF18818">
    <property type="entry name" value="MPTase-PolyVal"/>
    <property type="match status" value="1"/>
</dbReference>
<feature type="domain" description="Polyvalent protein metallopeptidase" evidence="3">
    <location>
        <begin position="163"/>
        <end position="297"/>
    </location>
</feature>
<reference evidence="4 5" key="1">
    <citation type="journal article" date="2007" name="PLoS Genet.">
        <title>The complete genome sequence of Yersinia pseudotuberculosis IP31758, the causative agent of Far East scarlet-like fever.</title>
        <authorList>
            <person name="Eppinger M."/>
            <person name="Rosovitz M.J."/>
            <person name="Fricke W.F."/>
            <person name="Rasko D.A."/>
            <person name="Kokorina G."/>
            <person name="Fayolle C."/>
            <person name="Lindler L.E."/>
            <person name="Carniel E."/>
            <person name="Ravel J."/>
        </authorList>
    </citation>
    <scope>NUCLEOTIDE SEQUENCE [LARGE SCALE GENOMIC DNA]</scope>
    <source>
        <strain evidence="4 5">IP 31758</strain>
        <plasmid evidence="5">Plasmid plasmid_153kb</plasmid>
    </source>
</reference>
<dbReference type="AlphaFoldDB" id="A0A0U1QTD8"/>
<dbReference type="Proteomes" id="UP000002412">
    <property type="component" value="Plasmid p_153kb"/>
</dbReference>
<evidence type="ECO:0000259" key="2">
    <source>
        <dbReference type="Pfam" id="PF08401"/>
    </source>
</evidence>
<feature type="domain" description="N-terminal" evidence="2">
    <location>
        <begin position="17"/>
        <end position="138"/>
    </location>
</feature>
<sequence>MAKRNARQELTDKPKRNSRQELTDKLIEALESHDQSPWRNHWKSVAMRPYNYKSGKAYRGGNVLNLIFDQSAKDSVDPRWMTFAQASKAGFKIKRGSTASLIEYWNFVEPEAEAKPETGNENDGDDTPRMFVRYYTLFNGQDIEGLPEMQYVKATFPPNELAERLVKATGAKLEHRTVTATRSQVLEDAAFFSHRNDTIVLPPLGAFHSQHDYYATLLHELCHWTGFEDRLNRRGKSEEIDPESPEYAREELRAELGAYFLTTMLGIEGEVQNHAKYTGHYLALLKNDKNEIFKAARDVDHIIEHLFSYDPELLNIIEGNTIAENVMAEEANQNQDLGLPNFIPPADKVQVGAPPFNIVNFDTWEHGALPVTVNDVVTFASPDSEYYGQRFAIASYGSDNTQAKLIQIDINDCLATHGIDEKIDYPVADLALFISLPDEVRFEVLAKEKCADINLPESYLKRILASQAELESYLKENTEHAASADNVSAFVMKEAKRWQSAKPFHDEWRNFEKQFISKLDKKWHIENDVVLQILATVNELKTNVSTLCDESSTVAISEQARFANLKSAWALMYGTQGNYFDPDRDVLLDERFAEIIAPFMVAPSPDPVPVFDSAPVLKPEPESVIVDHGTVADNTDRYSSDDEDDIDFNGDRQSPPQNAPKAALEIDEDELTPLGNSSSLEP</sequence>
<proteinExistence type="predicted"/>
<geneLocation type="plasmid" evidence="5">
    <name>plasmid_153kb</name>
</geneLocation>
<evidence type="ECO:0000313" key="5">
    <source>
        <dbReference type="Proteomes" id="UP000002412"/>
    </source>
</evidence>
<evidence type="ECO:0000259" key="3">
    <source>
        <dbReference type="Pfam" id="PF18818"/>
    </source>
</evidence>
<dbReference type="Pfam" id="PF08401">
    <property type="entry name" value="ArdcN"/>
    <property type="match status" value="1"/>
</dbReference>
<accession>A0A0U1QTD8</accession>
<dbReference type="HOGENOM" id="CLU_403293_0_0_6"/>